<dbReference type="Gene3D" id="1.20.120.1760">
    <property type="match status" value="1"/>
</dbReference>
<feature type="transmembrane region" description="Helical" evidence="1">
    <location>
        <begin position="109"/>
        <end position="132"/>
    </location>
</feature>
<feature type="transmembrane region" description="Helical" evidence="1">
    <location>
        <begin position="33"/>
        <end position="60"/>
    </location>
</feature>
<dbReference type="InterPro" id="IPR000462">
    <property type="entry name" value="CDP-OH_P_trans"/>
</dbReference>
<accession>A0A8J7UL54</accession>
<protein>
    <submittedName>
        <fullName evidence="2">CDP-alcohol phosphatidyltransferase family protein</fullName>
    </submittedName>
</protein>
<dbReference type="Proteomes" id="UP000666240">
    <property type="component" value="Unassembled WGS sequence"/>
</dbReference>
<evidence type="ECO:0000256" key="1">
    <source>
        <dbReference type="SAM" id="Phobius"/>
    </source>
</evidence>
<dbReference type="InterPro" id="IPR043130">
    <property type="entry name" value="CDP-OH_PTrfase_TM_dom"/>
</dbReference>
<proteinExistence type="predicted"/>
<dbReference type="RefSeq" id="WP_209336722.1">
    <property type="nucleotide sequence ID" value="NZ_JAGIYY010000008.1"/>
</dbReference>
<keyword evidence="1" id="KW-1133">Transmembrane helix</keyword>
<comment type="caution">
    <text evidence="2">The sequence shown here is derived from an EMBL/GenBank/DDBJ whole genome shotgun (WGS) entry which is preliminary data.</text>
</comment>
<dbReference type="Pfam" id="PF01066">
    <property type="entry name" value="CDP-OH_P_transf"/>
    <property type="match status" value="1"/>
</dbReference>
<gene>
    <name evidence="2" type="ORF">J5Y06_18170</name>
</gene>
<keyword evidence="1" id="KW-0812">Transmembrane</keyword>
<evidence type="ECO:0000313" key="3">
    <source>
        <dbReference type="Proteomes" id="UP000666240"/>
    </source>
</evidence>
<name>A0A8J7UL54_9HYPH</name>
<dbReference type="EMBL" id="JAGIYY010000008">
    <property type="protein sequence ID" value="MBP0440580.1"/>
    <property type="molecule type" value="Genomic_DNA"/>
</dbReference>
<dbReference type="GO" id="GO:0008654">
    <property type="term" value="P:phospholipid biosynthetic process"/>
    <property type="evidence" value="ECO:0007669"/>
    <property type="project" value="InterPro"/>
</dbReference>
<organism evidence="2 3">
    <name type="scientific">Tianweitania sediminis</name>
    <dbReference type="NCBI Taxonomy" id="1502156"/>
    <lineage>
        <taxon>Bacteria</taxon>
        <taxon>Pseudomonadati</taxon>
        <taxon>Pseudomonadota</taxon>
        <taxon>Alphaproteobacteria</taxon>
        <taxon>Hyphomicrobiales</taxon>
        <taxon>Phyllobacteriaceae</taxon>
        <taxon>Tianweitania</taxon>
    </lineage>
</organism>
<keyword evidence="1" id="KW-0472">Membrane</keyword>
<keyword evidence="3" id="KW-1185">Reference proteome</keyword>
<dbReference type="GO" id="GO:0016780">
    <property type="term" value="F:phosphotransferase activity, for other substituted phosphate groups"/>
    <property type="evidence" value="ECO:0007669"/>
    <property type="project" value="InterPro"/>
</dbReference>
<dbReference type="GO" id="GO:0016020">
    <property type="term" value="C:membrane"/>
    <property type="evidence" value="ECO:0007669"/>
    <property type="project" value="InterPro"/>
</dbReference>
<sequence>MLDGWARRKIDPALDAMAARLVRAGVSANAVTWGAFAVGAAAALAVAHGWFLAGAVFLLISRLGDGLDGAVAKRRGRTDLGGFLDITLDFAFYGLIPLGFVVADQQANGVAGAVLLAAFYANGASFLAYAIMDEKRGLASDARGPKSLFFTTGLAEATETIAIFLAMCLFPRWFPVLAYGFAAVTVYTTVARIVLATRAFR</sequence>
<evidence type="ECO:0000313" key="2">
    <source>
        <dbReference type="EMBL" id="MBP0440580.1"/>
    </source>
</evidence>
<feature type="transmembrane region" description="Helical" evidence="1">
    <location>
        <begin position="176"/>
        <end position="195"/>
    </location>
</feature>
<feature type="transmembrane region" description="Helical" evidence="1">
    <location>
        <begin position="80"/>
        <end position="103"/>
    </location>
</feature>
<dbReference type="AlphaFoldDB" id="A0A8J7UL54"/>
<reference evidence="2" key="1">
    <citation type="submission" date="2021-03" db="EMBL/GenBank/DDBJ databases">
        <title>Genome sequencing and assembly of Tianweitania sediminis.</title>
        <authorList>
            <person name="Chhetri G."/>
        </authorList>
    </citation>
    <scope>NUCLEOTIDE SEQUENCE</scope>
    <source>
        <strain evidence="2">Z8</strain>
    </source>
</reference>